<dbReference type="EMBL" id="LXQA010522287">
    <property type="protein sequence ID" value="MCI57013.1"/>
    <property type="molecule type" value="Genomic_DNA"/>
</dbReference>
<feature type="non-terminal residue" evidence="1">
    <location>
        <position position="43"/>
    </location>
</feature>
<reference evidence="1 2" key="1">
    <citation type="journal article" date="2018" name="Front. Plant Sci.">
        <title>Red Clover (Trifolium pratense) and Zigzag Clover (T. medium) - A Picture of Genomic Similarities and Differences.</title>
        <authorList>
            <person name="Dluhosova J."/>
            <person name="Istvanek J."/>
            <person name="Nedelnik J."/>
            <person name="Repkova J."/>
        </authorList>
    </citation>
    <scope>NUCLEOTIDE SEQUENCE [LARGE SCALE GENOMIC DNA]</scope>
    <source>
        <strain evidence="2">cv. 10/8</strain>
        <tissue evidence="1">Leaf</tissue>
    </source>
</reference>
<protein>
    <submittedName>
        <fullName evidence="1">CD2 antigen cytoplasmic tail-binding protein</fullName>
    </submittedName>
</protein>
<sequence>MKRRNQITAEFSSDISAAEVKYEENENFVEDGIHIEPFNLDKE</sequence>
<comment type="caution">
    <text evidence="1">The sequence shown here is derived from an EMBL/GenBank/DDBJ whole genome shotgun (WGS) entry which is preliminary data.</text>
</comment>
<name>A0A392T7D3_9FABA</name>
<organism evidence="1 2">
    <name type="scientific">Trifolium medium</name>
    <dbReference type="NCBI Taxonomy" id="97028"/>
    <lineage>
        <taxon>Eukaryota</taxon>
        <taxon>Viridiplantae</taxon>
        <taxon>Streptophyta</taxon>
        <taxon>Embryophyta</taxon>
        <taxon>Tracheophyta</taxon>
        <taxon>Spermatophyta</taxon>
        <taxon>Magnoliopsida</taxon>
        <taxon>eudicotyledons</taxon>
        <taxon>Gunneridae</taxon>
        <taxon>Pentapetalae</taxon>
        <taxon>rosids</taxon>
        <taxon>fabids</taxon>
        <taxon>Fabales</taxon>
        <taxon>Fabaceae</taxon>
        <taxon>Papilionoideae</taxon>
        <taxon>50 kb inversion clade</taxon>
        <taxon>NPAAA clade</taxon>
        <taxon>Hologalegina</taxon>
        <taxon>IRL clade</taxon>
        <taxon>Trifolieae</taxon>
        <taxon>Trifolium</taxon>
    </lineage>
</organism>
<proteinExistence type="predicted"/>
<evidence type="ECO:0000313" key="1">
    <source>
        <dbReference type="EMBL" id="MCI57013.1"/>
    </source>
</evidence>
<dbReference type="AlphaFoldDB" id="A0A392T7D3"/>
<dbReference type="Proteomes" id="UP000265520">
    <property type="component" value="Unassembled WGS sequence"/>
</dbReference>
<keyword evidence="2" id="KW-1185">Reference proteome</keyword>
<accession>A0A392T7D3</accession>
<evidence type="ECO:0000313" key="2">
    <source>
        <dbReference type="Proteomes" id="UP000265520"/>
    </source>
</evidence>